<dbReference type="PROSITE" id="PS51294">
    <property type="entry name" value="HTH_MYB"/>
    <property type="match status" value="2"/>
</dbReference>
<keyword evidence="11" id="KW-1185">Reference proteome</keyword>
<dbReference type="InterPro" id="IPR009057">
    <property type="entry name" value="Homeodomain-like_sf"/>
</dbReference>
<comment type="caution">
    <text evidence="10">The sequence shown here is derived from an EMBL/GenBank/DDBJ whole genome shotgun (WGS) entry which is preliminary data.</text>
</comment>
<evidence type="ECO:0000256" key="4">
    <source>
        <dbReference type="ARBA" id="ARBA00023125"/>
    </source>
</evidence>
<evidence type="ECO:0000259" key="9">
    <source>
        <dbReference type="PROSITE" id="PS51294"/>
    </source>
</evidence>
<organism evidence="10 11">
    <name type="scientific">Ceratodon purpureus</name>
    <name type="common">Fire moss</name>
    <name type="synonym">Dicranum purpureum</name>
    <dbReference type="NCBI Taxonomy" id="3225"/>
    <lineage>
        <taxon>Eukaryota</taxon>
        <taxon>Viridiplantae</taxon>
        <taxon>Streptophyta</taxon>
        <taxon>Embryophyta</taxon>
        <taxon>Bryophyta</taxon>
        <taxon>Bryophytina</taxon>
        <taxon>Bryopsida</taxon>
        <taxon>Dicranidae</taxon>
        <taxon>Pseudoditrichales</taxon>
        <taxon>Ditrichaceae</taxon>
        <taxon>Ceratodon</taxon>
    </lineage>
</organism>
<keyword evidence="3" id="KW-0805">Transcription regulation</keyword>
<evidence type="ECO:0000256" key="6">
    <source>
        <dbReference type="ARBA" id="ARBA00023242"/>
    </source>
</evidence>
<evidence type="ECO:0000256" key="7">
    <source>
        <dbReference type="SAM" id="MobiDB-lite"/>
    </source>
</evidence>
<dbReference type="CDD" id="cd00167">
    <property type="entry name" value="SANT"/>
    <property type="match status" value="2"/>
</dbReference>
<dbReference type="InterPro" id="IPR017930">
    <property type="entry name" value="Myb_dom"/>
</dbReference>
<comment type="subcellular location">
    <subcellularLocation>
        <location evidence="1">Nucleus</location>
    </subcellularLocation>
</comment>
<keyword evidence="6" id="KW-0539">Nucleus</keyword>
<keyword evidence="2" id="KW-0677">Repeat</keyword>
<dbReference type="EMBL" id="CM026430">
    <property type="protein sequence ID" value="KAG0562428.1"/>
    <property type="molecule type" value="Genomic_DNA"/>
</dbReference>
<evidence type="ECO:0000313" key="10">
    <source>
        <dbReference type="EMBL" id="KAG0562428.1"/>
    </source>
</evidence>
<dbReference type="FunFam" id="1.10.10.60:FF:000001">
    <property type="entry name" value="MYB-related transcription factor"/>
    <property type="match status" value="1"/>
</dbReference>
<dbReference type="Proteomes" id="UP000822688">
    <property type="component" value="Chromosome 9"/>
</dbReference>
<dbReference type="SMART" id="SM00717">
    <property type="entry name" value="SANT"/>
    <property type="match status" value="2"/>
</dbReference>
<sequence>MGRAPGARVSEGGLNKGPWTEEEDAILAAFIKANGEGNWRTLPKRAGLQRCRKSCRLRWMNYLRPDLKRGNFTPDEDDLIIKLHSLLGNRWSMIAGRIPGRTDNEIKNYWNSRLRRKLRSADSSDVSQFLEATPLSFDSPKPEPASSTQSDQTPSITTGLASNYEPTFPSYADALPDSSIFPEYDRFHGTPSAEETLSDSSSDGTCNLEDQSCDHYYSAWTPALDEVTEDLTQSVSVKRELCAYSPESVLFGQQGNSIPDDDFSNIDFCSFMAGFSDSFGETNVNKLLLSPVQRNLVTSSWPSCYPTDGFW</sequence>
<protein>
    <submittedName>
        <fullName evidence="10">Uncharacterized protein</fullName>
    </submittedName>
</protein>
<feature type="domain" description="HTH myb-type" evidence="9">
    <location>
        <begin position="14"/>
        <end position="63"/>
    </location>
</feature>
<dbReference type="Gene3D" id="1.10.10.60">
    <property type="entry name" value="Homeodomain-like"/>
    <property type="match status" value="2"/>
</dbReference>
<dbReference type="InterPro" id="IPR001005">
    <property type="entry name" value="SANT/Myb"/>
</dbReference>
<proteinExistence type="predicted"/>
<feature type="domain" description="Myb-like" evidence="8">
    <location>
        <begin position="11"/>
        <end position="63"/>
    </location>
</feature>
<gene>
    <name evidence="10" type="ORF">KC19_9G145300</name>
</gene>
<dbReference type="PANTHER" id="PTHR47999">
    <property type="entry name" value="TRANSCRIPTION FACTOR MYB8-RELATED-RELATED"/>
    <property type="match status" value="1"/>
</dbReference>
<evidence type="ECO:0000313" key="11">
    <source>
        <dbReference type="Proteomes" id="UP000822688"/>
    </source>
</evidence>
<feature type="region of interest" description="Disordered" evidence="7">
    <location>
        <begin position="183"/>
        <end position="204"/>
    </location>
</feature>
<dbReference type="SUPFAM" id="SSF46689">
    <property type="entry name" value="Homeodomain-like"/>
    <property type="match status" value="1"/>
</dbReference>
<dbReference type="PANTHER" id="PTHR47999:SF124">
    <property type="entry name" value="MYB TRANSCRIPTION FACTOR 42"/>
    <property type="match status" value="1"/>
</dbReference>
<feature type="region of interest" description="Disordered" evidence="7">
    <location>
        <begin position="132"/>
        <end position="162"/>
    </location>
</feature>
<dbReference type="GO" id="GO:0000976">
    <property type="term" value="F:transcription cis-regulatory region binding"/>
    <property type="evidence" value="ECO:0007669"/>
    <property type="project" value="UniProtKB-ARBA"/>
</dbReference>
<dbReference type="PROSITE" id="PS50090">
    <property type="entry name" value="MYB_LIKE"/>
    <property type="match status" value="2"/>
</dbReference>
<accession>A0A8T0GXF1</accession>
<evidence type="ECO:0000256" key="3">
    <source>
        <dbReference type="ARBA" id="ARBA00023015"/>
    </source>
</evidence>
<feature type="compositionally biased region" description="Polar residues" evidence="7">
    <location>
        <begin position="193"/>
        <end position="204"/>
    </location>
</feature>
<dbReference type="FunFam" id="1.10.10.60:FF:000394">
    <property type="entry name" value="MYB transcription factor"/>
    <property type="match status" value="1"/>
</dbReference>
<keyword evidence="5" id="KW-0804">Transcription</keyword>
<dbReference type="AlphaFoldDB" id="A0A8T0GXF1"/>
<feature type="domain" description="Myb-like" evidence="8">
    <location>
        <begin position="64"/>
        <end position="114"/>
    </location>
</feature>
<evidence type="ECO:0000259" key="8">
    <source>
        <dbReference type="PROSITE" id="PS50090"/>
    </source>
</evidence>
<feature type="domain" description="HTH myb-type" evidence="9">
    <location>
        <begin position="64"/>
        <end position="118"/>
    </location>
</feature>
<dbReference type="GO" id="GO:0051707">
    <property type="term" value="P:response to other organism"/>
    <property type="evidence" value="ECO:0007669"/>
    <property type="project" value="UniProtKB-ARBA"/>
</dbReference>
<dbReference type="GO" id="GO:0005634">
    <property type="term" value="C:nucleus"/>
    <property type="evidence" value="ECO:0007669"/>
    <property type="project" value="UniProtKB-SubCell"/>
</dbReference>
<feature type="compositionally biased region" description="Polar residues" evidence="7">
    <location>
        <begin position="145"/>
        <end position="162"/>
    </location>
</feature>
<reference evidence="10" key="1">
    <citation type="submission" date="2020-06" db="EMBL/GenBank/DDBJ databases">
        <title>WGS assembly of Ceratodon purpureus strain R40.</title>
        <authorList>
            <person name="Carey S.B."/>
            <person name="Jenkins J."/>
            <person name="Shu S."/>
            <person name="Lovell J.T."/>
            <person name="Sreedasyam A."/>
            <person name="Maumus F."/>
            <person name="Tiley G.P."/>
            <person name="Fernandez-Pozo N."/>
            <person name="Barry K."/>
            <person name="Chen C."/>
            <person name="Wang M."/>
            <person name="Lipzen A."/>
            <person name="Daum C."/>
            <person name="Saski C.A."/>
            <person name="Payton A.C."/>
            <person name="Mcbreen J.C."/>
            <person name="Conrad R.E."/>
            <person name="Kollar L.M."/>
            <person name="Olsson S."/>
            <person name="Huttunen S."/>
            <person name="Landis J.B."/>
            <person name="Wickett N.J."/>
            <person name="Johnson M.G."/>
            <person name="Rensing S.A."/>
            <person name="Grimwood J."/>
            <person name="Schmutz J."/>
            <person name="Mcdaniel S.F."/>
        </authorList>
    </citation>
    <scope>NUCLEOTIDE SEQUENCE</scope>
    <source>
        <strain evidence="10">R40</strain>
    </source>
</reference>
<dbReference type="Pfam" id="PF00249">
    <property type="entry name" value="Myb_DNA-binding"/>
    <property type="match status" value="2"/>
</dbReference>
<evidence type="ECO:0000256" key="5">
    <source>
        <dbReference type="ARBA" id="ARBA00023163"/>
    </source>
</evidence>
<evidence type="ECO:0000256" key="1">
    <source>
        <dbReference type="ARBA" id="ARBA00004123"/>
    </source>
</evidence>
<evidence type="ECO:0000256" key="2">
    <source>
        <dbReference type="ARBA" id="ARBA00022737"/>
    </source>
</evidence>
<dbReference type="InterPro" id="IPR015495">
    <property type="entry name" value="Myb_TF_plants"/>
</dbReference>
<name>A0A8T0GXF1_CERPU</name>
<keyword evidence="4" id="KW-0238">DNA-binding</keyword>